<dbReference type="EMBL" id="BMAR01000008">
    <property type="protein sequence ID" value="GFR44572.1"/>
    <property type="molecule type" value="Genomic_DNA"/>
</dbReference>
<protein>
    <submittedName>
        <fullName evidence="5">Uncharacterized protein</fullName>
    </submittedName>
</protein>
<evidence type="ECO:0000313" key="6">
    <source>
        <dbReference type="Proteomes" id="UP001054857"/>
    </source>
</evidence>
<proteinExistence type="inferred from homology"/>
<dbReference type="Proteomes" id="UP001054857">
    <property type="component" value="Unassembled WGS sequence"/>
</dbReference>
<keyword evidence="6" id="KW-1185">Reference proteome</keyword>
<evidence type="ECO:0000256" key="3">
    <source>
        <dbReference type="ARBA" id="ARBA00022694"/>
    </source>
</evidence>
<keyword evidence="3" id="KW-0819">tRNA processing</keyword>
<dbReference type="Gene3D" id="3.20.20.140">
    <property type="entry name" value="Metal-dependent hydrolases"/>
    <property type="match status" value="1"/>
</dbReference>
<dbReference type="GO" id="GO:0003723">
    <property type="term" value="F:RNA binding"/>
    <property type="evidence" value="ECO:0007669"/>
    <property type="project" value="TreeGrafter"/>
</dbReference>
<feature type="region of interest" description="Disordered" evidence="4">
    <location>
        <begin position="79"/>
        <end position="102"/>
    </location>
</feature>
<dbReference type="GO" id="GO:0008033">
    <property type="term" value="P:tRNA processing"/>
    <property type="evidence" value="ECO:0007669"/>
    <property type="project" value="UniProtKB-KW"/>
</dbReference>
<reference evidence="5 6" key="1">
    <citation type="journal article" date="2021" name="Sci. Rep.">
        <title>Genome sequencing of the multicellular alga Astrephomene provides insights into convergent evolution of germ-soma differentiation.</title>
        <authorList>
            <person name="Yamashita S."/>
            <person name="Yamamoto K."/>
            <person name="Matsuzaki R."/>
            <person name="Suzuki S."/>
            <person name="Yamaguchi H."/>
            <person name="Hirooka S."/>
            <person name="Minakuchi Y."/>
            <person name="Miyagishima S."/>
            <person name="Kawachi M."/>
            <person name="Toyoda A."/>
            <person name="Nozaki H."/>
        </authorList>
    </citation>
    <scope>NUCLEOTIDE SEQUENCE [LARGE SCALE GENOMIC DNA]</scope>
    <source>
        <strain evidence="5 6">NIES-4017</strain>
    </source>
</reference>
<dbReference type="SUPFAM" id="SSF89550">
    <property type="entry name" value="PHP domain-like"/>
    <property type="match status" value="1"/>
</dbReference>
<evidence type="ECO:0000256" key="4">
    <source>
        <dbReference type="SAM" id="MobiDB-lite"/>
    </source>
</evidence>
<dbReference type="InterPro" id="IPR002738">
    <property type="entry name" value="RNase_P_p30"/>
</dbReference>
<name>A0AAD3HKZ1_9CHLO</name>
<comment type="subcellular location">
    <subcellularLocation>
        <location evidence="1">Nucleus</location>
    </subcellularLocation>
</comment>
<accession>A0AAD3HKZ1</accession>
<evidence type="ECO:0000256" key="1">
    <source>
        <dbReference type="ARBA" id="ARBA00004123"/>
    </source>
</evidence>
<dbReference type="PANTHER" id="PTHR13031">
    <property type="entry name" value="RIBONUCLEASE P SUBUNIT P30"/>
    <property type="match status" value="1"/>
</dbReference>
<dbReference type="AlphaFoldDB" id="A0AAD3HKZ1"/>
<feature type="non-terminal residue" evidence="5">
    <location>
        <position position="1"/>
    </location>
</feature>
<dbReference type="GO" id="GO:0005655">
    <property type="term" value="C:nucleolar ribonuclease P complex"/>
    <property type="evidence" value="ECO:0007669"/>
    <property type="project" value="TreeGrafter"/>
</dbReference>
<sequence length="229" mass="23898">MFGDLSLPLDDVEPPLHRERVAALLSRGYDVVATVHNVTGRISEADRCTSAPLSLTALAAASSEAKRILALCSGSTTSTLTLPPSTTTTTTTGAASAQPLSAPAPPCPLRQLSRLNLVASDAVTAAQLAAGGSGGAAAGNGAVGDIVRSYDIVSITPKNERVLHQAATSLEVDVVSLELSQRLPLKLRPPTIKAALRRGIYFEICYAPALREPTARRNFFCNTQALVRA</sequence>
<dbReference type="PANTHER" id="PTHR13031:SF0">
    <property type="entry name" value="RIBONUCLEASE P PROTEIN SUBUNIT P30"/>
    <property type="match status" value="1"/>
</dbReference>
<dbReference type="InterPro" id="IPR016195">
    <property type="entry name" value="Pol/histidinol_Pase-like"/>
</dbReference>
<comment type="caution">
    <text evidence="5">The sequence shown here is derived from an EMBL/GenBank/DDBJ whole genome shotgun (WGS) entry which is preliminary data.</text>
</comment>
<comment type="similarity">
    <text evidence="2">Belongs to the eukaryotic/archaeal RNase P protein component 3 family.</text>
</comment>
<evidence type="ECO:0000256" key="2">
    <source>
        <dbReference type="ARBA" id="ARBA00007331"/>
    </source>
</evidence>
<evidence type="ECO:0000313" key="5">
    <source>
        <dbReference type="EMBL" id="GFR44572.1"/>
    </source>
</evidence>
<feature type="compositionally biased region" description="Low complexity" evidence="4">
    <location>
        <begin position="79"/>
        <end position="101"/>
    </location>
</feature>
<gene>
    <name evidence="5" type="ORF">Agub_g5847</name>
</gene>
<organism evidence="5 6">
    <name type="scientific">Astrephomene gubernaculifera</name>
    <dbReference type="NCBI Taxonomy" id="47775"/>
    <lineage>
        <taxon>Eukaryota</taxon>
        <taxon>Viridiplantae</taxon>
        <taxon>Chlorophyta</taxon>
        <taxon>core chlorophytes</taxon>
        <taxon>Chlorophyceae</taxon>
        <taxon>CS clade</taxon>
        <taxon>Chlamydomonadales</taxon>
        <taxon>Astrephomenaceae</taxon>
        <taxon>Astrephomene</taxon>
    </lineage>
</organism>
<dbReference type="Pfam" id="PF01876">
    <property type="entry name" value="RNase_P_p30"/>
    <property type="match status" value="1"/>
</dbReference>